<dbReference type="InterPro" id="IPR009936">
    <property type="entry name" value="DUF1468"/>
</dbReference>
<accession>A0A1G6L8K5</accession>
<dbReference type="STRING" id="1236220.SAMN04488112_107101"/>
<dbReference type="Proteomes" id="UP000199387">
    <property type="component" value="Unassembled WGS sequence"/>
</dbReference>
<feature type="transmembrane region" description="Helical" evidence="1">
    <location>
        <begin position="38"/>
        <end position="56"/>
    </location>
</feature>
<evidence type="ECO:0000259" key="2">
    <source>
        <dbReference type="Pfam" id="PF07331"/>
    </source>
</evidence>
<evidence type="ECO:0000256" key="1">
    <source>
        <dbReference type="SAM" id="Phobius"/>
    </source>
</evidence>
<sequence length="152" mass="16776">MTASSRGVPFLLTAISLTILGLSFNIEDNQVLDPSSASFFPALIAILLLICSLLIWRRKAIPASDEKEDQGSDEGSEPSLPLVRLVSFIGGILLFAVLMQVIHFLLLSILYLFTSMTILNRSRWLTNLLVAVITAGVIYVLFVYIFKIVFPS</sequence>
<feature type="transmembrane region" description="Helical" evidence="1">
    <location>
        <begin position="7"/>
        <end position="26"/>
    </location>
</feature>
<keyword evidence="1" id="KW-1133">Transmembrane helix</keyword>
<name>A0A1G6L8K5_9BACL</name>
<feature type="domain" description="DUF1468" evidence="2">
    <location>
        <begin position="17"/>
        <end position="151"/>
    </location>
</feature>
<protein>
    <submittedName>
        <fullName evidence="3">Tripartite tricarboxylate transporter TctB family protein</fullName>
    </submittedName>
</protein>
<dbReference type="Pfam" id="PF07331">
    <property type="entry name" value="TctB"/>
    <property type="match status" value="1"/>
</dbReference>
<proteinExistence type="predicted"/>
<dbReference type="AlphaFoldDB" id="A0A1G6L8K5"/>
<keyword evidence="1" id="KW-0472">Membrane</keyword>
<keyword evidence="1" id="KW-0812">Transmembrane</keyword>
<gene>
    <name evidence="3" type="ORF">SAMN04488112_107101</name>
</gene>
<dbReference type="OrthoDB" id="9898197at2"/>
<organism evidence="3 4">
    <name type="scientific">Melghirimyces thermohalophilus</name>
    <dbReference type="NCBI Taxonomy" id="1236220"/>
    <lineage>
        <taxon>Bacteria</taxon>
        <taxon>Bacillati</taxon>
        <taxon>Bacillota</taxon>
        <taxon>Bacilli</taxon>
        <taxon>Bacillales</taxon>
        <taxon>Thermoactinomycetaceae</taxon>
        <taxon>Melghirimyces</taxon>
    </lineage>
</organism>
<dbReference type="RefSeq" id="WP_091568063.1">
    <property type="nucleotide sequence ID" value="NZ_FMZA01000007.1"/>
</dbReference>
<reference evidence="3 4" key="1">
    <citation type="submission" date="2016-10" db="EMBL/GenBank/DDBJ databases">
        <authorList>
            <person name="de Groot N.N."/>
        </authorList>
    </citation>
    <scope>NUCLEOTIDE SEQUENCE [LARGE SCALE GENOMIC DNA]</scope>
    <source>
        <strain evidence="3 4">DSM 45514</strain>
    </source>
</reference>
<evidence type="ECO:0000313" key="4">
    <source>
        <dbReference type="Proteomes" id="UP000199387"/>
    </source>
</evidence>
<dbReference type="EMBL" id="FMZA01000007">
    <property type="protein sequence ID" value="SDC39463.1"/>
    <property type="molecule type" value="Genomic_DNA"/>
</dbReference>
<feature type="transmembrane region" description="Helical" evidence="1">
    <location>
        <begin position="85"/>
        <end position="112"/>
    </location>
</feature>
<keyword evidence="4" id="KW-1185">Reference proteome</keyword>
<evidence type="ECO:0000313" key="3">
    <source>
        <dbReference type="EMBL" id="SDC39463.1"/>
    </source>
</evidence>
<feature type="transmembrane region" description="Helical" evidence="1">
    <location>
        <begin position="124"/>
        <end position="146"/>
    </location>
</feature>